<protein>
    <submittedName>
        <fullName evidence="2">WGS project CABT00000000 data, contig 2.35</fullName>
    </submittedName>
</protein>
<feature type="region of interest" description="Disordered" evidence="1">
    <location>
        <begin position="48"/>
        <end position="67"/>
    </location>
</feature>
<gene>
    <name evidence="2" type="ORF">SMAC_06382</name>
</gene>
<name>F7W6M4_SORMK</name>
<keyword evidence="3" id="KW-1185">Reference proteome</keyword>
<feature type="region of interest" description="Disordered" evidence="1">
    <location>
        <begin position="146"/>
        <end position="178"/>
    </location>
</feature>
<comment type="caution">
    <text evidence="2">The sequence shown here is derived from an EMBL/GenBank/DDBJ whole genome shotgun (WGS) entry which is preliminary data.</text>
</comment>
<evidence type="ECO:0000256" key="1">
    <source>
        <dbReference type="SAM" id="MobiDB-lite"/>
    </source>
</evidence>
<sequence>MPDIDYFTDSPPRSPSPPPPAESRILTVINNIQLRGYHCQPFSSPGHTLSAPPFSNQPSSALSSPTFPFSLPSSSASLNLNSNTNTNTNRNYALQRLSNLTQGDIVFMYMDMEGSGRGRDANPSHILRPGPNPLLRVPEERYELRYDDDDDDDDGYTTQSPMGLRLYPRLPSLPTYDNTPEDPEDVIRQMITHHAEERLEITFEEIMQEAQTQTQGQDWDWLDSQAYPLLVPGVCFRIPIPPDPTTSRHHHNHHRADIMTVQRNRLLRSPGSGLNSEPRGMVLGVAIHETLADARGVVVIVERLRRELWREVVGDLDADADPDGNGDEEAW</sequence>
<feature type="compositionally biased region" description="Acidic residues" evidence="1">
    <location>
        <begin position="146"/>
        <end position="155"/>
    </location>
</feature>
<dbReference type="InParanoid" id="F7W6M4"/>
<organism evidence="2 3">
    <name type="scientific">Sordaria macrospora (strain ATCC MYA-333 / DSM 997 / K(L3346) / K-hell)</name>
    <dbReference type="NCBI Taxonomy" id="771870"/>
    <lineage>
        <taxon>Eukaryota</taxon>
        <taxon>Fungi</taxon>
        <taxon>Dikarya</taxon>
        <taxon>Ascomycota</taxon>
        <taxon>Pezizomycotina</taxon>
        <taxon>Sordariomycetes</taxon>
        <taxon>Sordariomycetidae</taxon>
        <taxon>Sordariales</taxon>
        <taxon>Sordariaceae</taxon>
        <taxon>Sordaria</taxon>
    </lineage>
</organism>
<proteinExistence type="predicted"/>
<dbReference type="OrthoDB" id="4588737at2759"/>
<evidence type="ECO:0000313" key="3">
    <source>
        <dbReference type="Proteomes" id="UP000001881"/>
    </source>
</evidence>
<reference evidence="2 3" key="1">
    <citation type="journal article" date="2010" name="PLoS Genet.">
        <title>De novo assembly of a 40 Mb eukaryotic genome from short sequence reads: Sordaria macrospora, a model organism for fungal morphogenesis.</title>
        <authorList>
            <person name="Nowrousian M."/>
            <person name="Stajich J."/>
            <person name="Chu M."/>
            <person name="Engh I."/>
            <person name="Espagne E."/>
            <person name="Halliday K."/>
            <person name="Kamerewerd J."/>
            <person name="Kempken F."/>
            <person name="Knab B."/>
            <person name="Kuo H.C."/>
            <person name="Osiewacz H.D."/>
            <person name="Poeggeler S."/>
            <person name="Read N."/>
            <person name="Seiler S."/>
            <person name="Smith K."/>
            <person name="Zickler D."/>
            <person name="Kueck U."/>
            <person name="Freitag M."/>
        </authorList>
    </citation>
    <scope>NUCLEOTIDE SEQUENCE [LARGE SCALE GENOMIC DNA]</scope>
    <source>
        <strain evidence="3">ATCC MYA-333 / DSM 997 / K(L3346) / K-hell</strain>
        <tissue evidence="2">Mycelium</tissue>
    </source>
</reference>
<dbReference type="GeneID" id="10802037"/>
<feature type="region of interest" description="Disordered" evidence="1">
    <location>
        <begin position="1"/>
        <end position="22"/>
    </location>
</feature>
<dbReference type="Proteomes" id="UP000001881">
    <property type="component" value="Unassembled WGS sequence"/>
</dbReference>
<feature type="compositionally biased region" description="Polar residues" evidence="1">
    <location>
        <begin position="48"/>
        <end position="57"/>
    </location>
</feature>
<accession>F7W6M4</accession>
<dbReference type="HOGENOM" id="CLU_888749_0_0_1"/>
<dbReference type="VEuPathDB" id="FungiDB:SMAC_06382"/>
<feature type="compositionally biased region" description="Pro residues" evidence="1">
    <location>
        <begin position="12"/>
        <end position="21"/>
    </location>
</feature>
<dbReference type="EMBL" id="CABT02000035">
    <property type="protein sequence ID" value="CCC13163.1"/>
    <property type="molecule type" value="Genomic_DNA"/>
</dbReference>
<feature type="compositionally biased region" description="Low complexity" evidence="1">
    <location>
        <begin position="58"/>
        <end position="67"/>
    </location>
</feature>
<dbReference type="KEGG" id="smp:10802037"/>
<dbReference type="eggNOG" id="ENOG502RQ6W">
    <property type="taxonomic scope" value="Eukaryota"/>
</dbReference>
<dbReference type="OMA" id="YFTDSPP"/>
<evidence type="ECO:0000313" key="2">
    <source>
        <dbReference type="EMBL" id="CCC13163.1"/>
    </source>
</evidence>
<dbReference type="AlphaFoldDB" id="F7W6M4"/>